<sequence>MGDHRDQFVDLDATADTAEQRAHEVRTFLRKRGLAELDERAGDDLWRDAIVDRPGPAWQAPWHEYSPSSRRTPWRTIAVVHTTEGNDQGFFAMDGTGPPSCRACGEKFDEDVFWISFKAWYEGGREPVLSCASCGERGLMGDQDTTSSAVIGRVAVVTDGATGDVISEMLRVLRADLGGRWAYVHMHL</sequence>
<dbReference type="Proteomes" id="UP000326464">
    <property type="component" value="Unassembled WGS sequence"/>
</dbReference>
<evidence type="ECO:0000313" key="1">
    <source>
        <dbReference type="EMBL" id="MPY10719.1"/>
    </source>
</evidence>
<keyword evidence="2" id="KW-1185">Reference proteome</keyword>
<accession>A0A7X1TNG3</accession>
<organism evidence="1 2">
    <name type="scientific">Arthrobacter bussei</name>
    <dbReference type="NCBI Taxonomy" id="2594179"/>
    <lineage>
        <taxon>Bacteria</taxon>
        <taxon>Bacillati</taxon>
        <taxon>Actinomycetota</taxon>
        <taxon>Actinomycetes</taxon>
        <taxon>Micrococcales</taxon>
        <taxon>Micrococcaceae</taxon>
        <taxon>Arthrobacter</taxon>
    </lineage>
</organism>
<dbReference type="OrthoDB" id="5020188at2"/>
<gene>
    <name evidence="1" type="ORF">FNH21_08300</name>
</gene>
<reference evidence="2" key="1">
    <citation type="submission" date="2019-07" db="EMBL/GenBank/DDBJ databases">
        <title>Arthrobacter KR32 sp. nov., isolated from mountain cheese made of cows milk.</title>
        <authorList>
            <person name="Flegler A."/>
        </authorList>
    </citation>
    <scope>NUCLEOTIDE SEQUENCE [LARGE SCALE GENOMIC DNA]</scope>
    <source>
        <strain evidence="2">KR32</strain>
    </source>
</reference>
<proteinExistence type="predicted"/>
<name>A0A7X1TNG3_9MICC</name>
<dbReference type="AlphaFoldDB" id="A0A7X1TNG3"/>
<dbReference type="RefSeq" id="WP_152814286.1">
    <property type="nucleotide sequence ID" value="NZ_VJXX01000002.1"/>
</dbReference>
<comment type="caution">
    <text evidence="1">The sequence shown here is derived from an EMBL/GenBank/DDBJ whole genome shotgun (WGS) entry which is preliminary data.</text>
</comment>
<dbReference type="EMBL" id="VJXX01000002">
    <property type="protein sequence ID" value="MPY10719.1"/>
    <property type="molecule type" value="Genomic_DNA"/>
</dbReference>
<evidence type="ECO:0000313" key="2">
    <source>
        <dbReference type="Proteomes" id="UP000326464"/>
    </source>
</evidence>
<protein>
    <submittedName>
        <fullName evidence="1">Uncharacterized protein</fullName>
    </submittedName>
</protein>